<name>C5A6L1_THEGJ</name>
<keyword evidence="2" id="KW-1185">Reference proteome</keyword>
<dbReference type="eggNOG" id="arCOG08205">
    <property type="taxonomic scope" value="Archaea"/>
</dbReference>
<dbReference type="PATRIC" id="fig|593117.10.peg.1371"/>
<dbReference type="OrthoDB" id="101490at2157"/>
<dbReference type="AlphaFoldDB" id="C5A6L1"/>
<evidence type="ECO:0008006" key="3">
    <source>
        <dbReference type="Google" id="ProtNLM"/>
    </source>
</evidence>
<dbReference type="HOGENOM" id="CLU_810429_0_0_2"/>
<reference evidence="1 2" key="1">
    <citation type="journal article" date="2007" name="Genome Biol.">
        <title>Genome analysis and genome-wide proteomics of Thermococcus gammatolerans, the most radioresistant organism known amongst the Archaea.</title>
        <authorList>
            <person name="Zivanovic Y."/>
            <person name="Armengaud J."/>
            <person name="Lagorce A."/>
            <person name="Leplat C."/>
            <person name="Guerin P."/>
            <person name="Dutertre M."/>
            <person name="Anthouard V."/>
            <person name="Forterre P."/>
            <person name="Wincker P."/>
            <person name="Confalonieri F."/>
        </authorList>
    </citation>
    <scope>NUCLEOTIDE SEQUENCE [LARGE SCALE GENOMIC DNA]</scope>
    <source>
        <strain evidence="2">DSM 15229 / JCM 11827 / EJ3</strain>
    </source>
</reference>
<proteinExistence type="predicted"/>
<dbReference type="GeneID" id="7988104"/>
<dbReference type="PROSITE" id="PS51257">
    <property type="entry name" value="PROKAR_LIPOPROTEIN"/>
    <property type="match status" value="1"/>
</dbReference>
<dbReference type="Proteomes" id="UP000001488">
    <property type="component" value="Chromosome"/>
</dbReference>
<evidence type="ECO:0000313" key="1">
    <source>
        <dbReference type="EMBL" id="ACS33873.1"/>
    </source>
</evidence>
<dbReference type="RefSeq" id="WP_015858985.1">
    <property type="nucleotide sequence ID" value="NC_012804.1"/>
</dbReference>
<organism evidence="1 2">
    <name type="scientific">Thermococcus gammatolerans (strain DSM 15229 / JCM 11827 / EJ3)</name>
    <dbReference type="NCBI Taxonomy" id="593117"/>
    <lineage>
        <taxon>Archaea</taxon>
        <taxon>Methanobacteriati</taxon>
        <taxon>Methanobacteriota</taxon>
        <taxon>Thermococci</taxon>
        <taxon>Thermococcales</taxon>
        <taxon>Thermococcaceae</taxon>
        <taxon>Thermococcus</taxon>
    </lineage>
</organism>
<protein>
    <recommendedName>
        <fullName evidence="3">DUF3352 domain-containing protein</fullName>
    </recommendedName>
</protein>
<dbReference type="PaxDb" id="593117-TGAM_1371"/>
<gene>
    <name evidence="1" type="ordered locus">TGAM_1371</name>
</gene>
<dbReference type="KEGG" id="tga:TGAM_1371"/>
<sequence length="342" mass="38626">MRGNTRSILALFLTLVFVLSMATLSSGCIGGSNDSKEWVKLVPKGSFAAFYVDAKILSDESTESLMRALDVYHDYKKALNEIEDSTNVSPSDVEWGLFVLYDLSLNEEGDVEAIDFAVYIKGKFNTKDLVKRLKNSTEGIRELEYRDVTLYKWKDYDGTYYGAVIESDYVLIGTLDVVEKIIDLKKGKGKYDEEMSNIADEIGDGYIVAVSNYKNLPSGLREEFEKISEEVPTIPFVSLLSEIKYEAFVYRPVGNVLTIKEVTELDSEESADTLVKSFEGSLAMLSTMPMFKENEKLKKLVRDNIKVQQEGTKVIVTIEVSVDQISEIVTELKSYESKYESW</sequence>
<accession>C5A6L1</accession>
<dbReference type="STRING" id="593117.TGAM_1371"/>
<dbReference type="EMBL" id="CP001398">
    <property type="protein sequence ID" value="ACS33873.1"/>
    <property type="molecule type" value="Genomic_DNA"/>
</dbReference>
<evidence type="ECO:0000313" key="2">
    <source>
        <dbReference type="Proteomes" id="UP000001488"/>
    </source>
</evidence>